<reference evidence="1 2" key="1">
    <citation type="submission" date="2016-03" db="EMBL/GenBank/DDBJ databases">
        <title>Draft Genome Sequence of the Strain BR 10245 (Bradyrhizobium sp.) isolated from nodules of Centrolobium paraense.</title>
        <authorList>
            <person name="Simoes-Araujo J.L.Sr."/>
            <person name="Barauna A.C."/>
            <person name="Silva K."/>
            <person name="Zilli J.E."/>
        </authorList>
    </citation>
    <scope>NUCLEOTIDE SEQUENCE [LARGE SCALE GENOMIC DNA]</scope>
    <source>
        <strain evidence="1 2">BR 10245</strain>
    </source>
</reference>
<protein>
    <submittedName>
        <fullName evidence="1">Uncharacterized protein</fullName>
    </submittedName>
</protein>
<evidence type="ECO:0000313" key="1">
    <source>
        <dbReference type="EMBL" id="OAE99943.1"/>
    </source>
</evidence>
<dbReference type="Proteomes" id="UP000076959">
    <property type="component" value="Unassembled WGS sequence"/>
</dbReference>
<name>A0A176Y896_9BRAD</name>
<sequence length="112" mass="12868">MHRYIARANVDHYIALLNDADLRADSRSTITKMLISEEDKLGHDLEQLEFAENRAAAGRNRVDHVRNLRDSFALGTLERQQADEVLVNVENLQAILEDSCQRLRRQINSRGL</sequence>
<comment type="caution">
    <text evidence="1">The sequence shown here is derived from an EMBL/GenBank/DDBJ whole genome shotgun (WGS) entry which is preliminary data.</text>
</comment>
<accession>A0A176Y896</accession>
<dbReference type="OrthoDB" id="8236728at2"/>
<proteinExistence type="predicted"/>
<dbReference type="EMBL" id="LUUB01000114">
    <property type="protein sequence ID" value="OAE99943.1"/>
    <property type="molecule type" value="Genomic_DNA"/>
</dbReference>
<dbReference type="RefSeq" id="WP_063708203.1">
    <property type="nucleotide sequence ID" value="NZ_LUUB01000114.1"/>
</dbReference>
<gene>
    <name evidence="1" type="ORF">AYJ54_32180</name>
</gene>
<keyword evidence="2" id="KW-1185">Reference proteome</keyword>
<evidence type="ECO:0000313" key="2">
    <source>
        <dbReference type="Proteomes" id="UP000076959"/>
    </source>
</evidence>
<dbReference type="AlphaFoldDB" id="A0A176Y896"/>
<organism evidence="1 2">
    <name type="scientific">Bradyrhizobium centrolobii</name>
    <dbReference type="NCBI Taxonomy" id="1505087"/>
    <lineage>
        <taxon>Bacteria</taxon>
        <taxon>Pseudomonadati</taxon>
        <taxon>Pseudomonadota</taxon>
        <taxon>Alphaproteobacteria</taxon>
        <taxon>Hyphomicrobiales</taxon>
        <taxon>Nitrobacteraceae</taxon>
        <taxon>Bradyrhizobium</taxon>
    </lineage>
</organism>